<gene>
    <name evidence="5" type="ORF">PRZ48_013325</name>
</gene>
<dbReference type="SMART" id="SM00822">
    <property type="entry name" value="PKS_KR"/>
    <property type="match status" value="1"/>
</dbReference>
<keyword evidence="3" id="KW-0560">Oxidoreductase</keyword>
<evidence type="ECO:0000313" key="6">
    <source>
        <dbReference type="Proteomes" id="UP001305779"/>
    </source>
</evidence>
<evidence type="ECO:0000256" key="1">
    <source>
        <dbReference type="ARBA" id="ARBA00006484"/>
    </source>
</evidence>
<dbReference type="EMBL" id="JAXOVC010000011">
    <property type="protein sequence ID" value="KAK4496056.1"/>
    <property type="molecule type" value="Genomic_DNA"/>
</dbReference>
<sequence length="255" mass="27172">MAHLFDLSGQTALVTGAAGGIGQAMALALAEAGADIILIVRSTTQLETHDAIQKLGRKCWIFACDLGIAEAVSDVIAKILESHKFEILVNAAGIQRRADAAEYTQELYNEVMQVNMNSPFAICREVGKKWIADGTPGRIINVASLASYQGGVRMAGYSVSKGGIAMLTKALSNEWAKHGIRVNGIAPGYIATNMNVDVRTNADSTLMDSISQRIPCGRWGDPKDFQAAIIFLASKPATAYLTGEMIAVDGGWLAR</sequence>
<dbReference type="Pfam" id="PF13561">
    <property type="entry name" value="adh_short_C2"/>
    <property type="match status" value="1"/>
</dbReference>
<evidence type="ECO:0000256" key="3">
    <source>
        <dbReference type="ARBA" id="ARBA00023002"/>
    </source>
</evidence>
<dbReference type="PRINTS" id="PR00081">
    <property type="entry name" value="GDHRDH"/>
</dbReference>
<comment type="similarity">
    <text evidence="1">Belongs to the short-chain dehydrogenases/reductases (SDR) family.</text>
</comment>
<dbReference type="PANTHER" id="PTHR42760:SF5">
    <property type="entry name" value="2-DEHYDRO-3-DEOXY-D-GLUCONATE 5-DEHYDROGENASE"/>
    <property type="match status" value="1"/>
</dbReference>
<evidence type="ECO:0000313" key="5">
    <source>
        <dbReference type="EMBL" id="KAK4496056.1"/>
    </source>
</evidence>
<accession>A0ABR0E493</accession>
<dbReference type="SUPFAM" id="SSF51735">
    <property type="entry name" value="NAD(P)-binding Rossmann-fold domains"/>
    <property type="match status" value="1"/>
</dbReference>
<name>A0ABR0E493_ZASCE</name>
<proteinExistence type="inferred from homology"/>
<feature type="domain" description="Ketoreductase" evidence="4">
    <location>
        <begin position="10"/>
        <end position="188"/>
    </location>
</feature>
<organism evidence="5 6">
    <name type="scientific">Zasmidium cellare</name>
    <name type="common">Wine cellar mold</name>
    <name type="synonym">Racodium cellare</name>
    <dbReference type="NCBI Taxonomy" id="395010"/>
    <lineage>
        <taxon>Eukaryota</taxon>
        <taxon>Fungi</taxon>
        <taxon>Dikarya</taxon>
        <taxon>Ascomycota</taxon>
        <taxon>Pezizomycotina</taxon>
        <taxon>Dothideomycetes</taxon>
        <taxon>Dothideomycetidae</taxon>
        <taxon>Mycosphaerellales</taxon>
        <taxon>Mycosphaerellaceae</taxon>
        <taxon>Zasmidium</taxon>
    </lineage>
</organism>
<dbReference type="PRINTS" id="PR00080">
    <property type="entry name" value="SDRFAMILY"/>
</dbReference>
<evidence type="ECO:0000259" key="4">
    <source>
        <dbReference type="SMART" id="SM00822"/>
    </source>
</evidence>
<dbReference type="InterPro" id="IPR020904">
    <property type="entry name" value="Sc_DH/Rdtase_CS"/>
</dbReference>
<dbReference type="PROSITE" id="PS00061">
    <property type="entry name" value="ADH_SHORT"/>
    <property type="match status" value="1"/>
</dbReference>
<dbReference type="InterPro" id="IPR002347">
    <property type="entry name" value="SDR_fam"/>
</dbReference>
<dbReference type="InterPro" id="IPR057326">
    <property type="entry name" value="KR_dom"/>
</dbReference>
<keyword evidence="2" id="KW-0521">NADP</keyword>
<dbReference type="Gene3D" id="3.40.50.720">
    <property type="entry name" value="NAD(P)-binding Rossmann-like Domain"/>
    <property type="match status" value="1"/>
</dbReference>
<evidence type="ECO:0000256" key="2">
    <source>
        <dbReference type="ARBA" id="ARBA00022857"/>
    </source>
</evidence>
<dbReference type="PANTHER" id="PTHR42760">
    <property type="entry name" value="SHORT-CHAIN DEHYDROGENASES/REDUCTASES FAMILY MEMBER"/>
    <property type="match status" value="1"/>
</dbReference>
<keyword evidence="6" id="KW-1185">Reference proteome</keyword>
<comment type="caution">
    <text evidence="5">The sequence shown here is derived from an EMBL/GenBank/DDBJ whole genome shotgun (WGS) entry which is preliminary data.</text>
</comment>
<dbReference type="InterPro" id="IPR036291">
    <property type="entry name" value="NAD(P)-bd_dom_sf"/>
</dbReference>
<dbReference type="Proteomes" id="UP001305779">
    <property type="component" value="Unassembled WGS sequence"/>
</dbReference>
<protein>
    <recommendedName>
        <fullName evidence="4">Ketoreductase domain-containing protein</fullName>
    </recommendedName>
</protein>
<reference evidence="5 6" key="1">
    <citation type="journal article" date="2023" name="G3 (Bethesda)">
        <title>A chromosome-level genome assembly of Zasmidium syzygii isolated from banana leaves.</title>
        <authorList>
            <person name="van Westerhoven A.C."/>
            <person name="Mehrabi R."/>
            <person name="Talebi R."/>
            <person name="Steentjes M.B.F."/>
            <person name="Corcolon B."/>
            <person name="Chong P.A."/>
            <person name="Kema G.H.J."/>
            <person name="Seidl M.F."/>
        </authorList>
    </citation>
    <scope>NUCLEOTIDE SEQUENCE [LARGE SCALE GENOMIC DNA]</scope>
    <source>
        <strain evidence="5 6">P124</strain>
    </source>
</reference>